<feature type="region of interest" description="Disordered" evidence="1">
    <location>
        <begin position="71"/>
        <end position="92"/>
    </location>
</feature>
<name>A0ABQ3AT26_9ACTN</name>
<keyword evidence="3" id="KW-1185">Reference proteome</keyword>
<gene>
    <name evidence="2" type="ORF">GCM10010326_71800</name>
</gene>
<evidence type="ECO:0000313" key="3">
    <source>
        <dbReference type="Proteomes" id="UP000600946"/>
    </source>
</evidence>
<feature type="compositionally biased region" description="Low complexity" evidence="1">
    <location>
        <begin position="72"/>
        <end position="83"/>
    </location>
</feature>
<accession>A0ABQ3AT26</accession>
<sequence length="92" mass="9283">MSAVPPVGAPAGFRLPPRHRVPGRSGSDTRSARRPTAFGAVPPPPPPPVPVPVPVTSEHPCTARELAMFRRPSGAPAAAPSAAHGDGTAVVT</sequence>
<evidence type="ECO:0000313" key="2">
    <source>
        <dbReference type="EMBL" id="GGY66923.1"/>
    </source>
</evidence>
<comment type="caution">
    <text evidence="2">The sequence shown here is derived from an EMBL/GenBank/DDBJ whole genome shotgun (WGS) entry which is preliminary data.</text>
</comment>
<dbReference type="EMBL" id="BMUU01000019">
    <property type="protein sequence ID" value="GGY66923.1"/>
    <property type="molecule type" value="Genomic_DNA"/>
</dbReference>
<dbReference type="Proteomes" id="UP000600946">
    <property type="component" value="Unassembled WGS sequence"/>
</dbReference>
<evidence type="ECO:0000256" key="1">
    <source>
        <dbReference type="SAM" id="MobiDB-lite"/>
    </source>
</evidence>
<feature type="region of interest" description="Disordered" evidence="1">
    <location>
        <begin position="1"/>
        <end position="57"/>
    </location>
</feature>
<feature type="compositionally biased region" description="Pro residues" evidence="1">
    <location>
        <begin position="41"/>
        <end position="53"/>
    </location>
</feature>
<protein>
    <submittedName>
        <fullName evidence="2">Uncharacterized protein</fullName>
    </submittedName>
</protein>
<proteinExistence type="predicted"/>
<organism evidence="2 3">
    <name type="scientific">Streptomyces xanthochromogenes</name>
    <dbReference type="NCBI Taxonomy" id="67384"/>
    <lineage>
        <taxon>Bacteria</taxon>
        <taxon>Bacillati</taxon>
        <taxon>Actinomycetota</taxon>
        <taxon>Actinomycetes</taxon>
        <taxon>Kitasatosporales</taxon>
        <taxon>Streptomycetaceae</taxon>
        <taxon>Streptomyces</taxon>
    </lineage>
</organism>
<reference evidence="3" key="1">
    <citation type="journal article" date="2019" name="Int. J. Syst. Evol. Microbiol.">
        <title>The Global Catalogue of Microorganisms (GCM) 10K type strain sequencing project: providing services to taxonomists for standard genome sequencing and annotation.</title>
        <authorList>
            <consortium name="The Broad Institute Genomics Platform"/>
            <consortium name="The Broad Institute Genome Sequencing Center for Infectious Disease"/>
            <person name="Wu L."/>
            <person name="Ma J."/>
        </authorList>
    </citation>
    <scope>NUCLEOTIDE SEQUENCE [LARGE SCALE GENOMIC DNA]</scope>
    <source>
        <strain evidence="3">JCM 4594</strain>
    </source>
</reference>